<feature type="domain" description="Response regulatory" evidence="7">
    <location>
        <begin position="10"/>
        <end position="130"/>
    </location>
</feature>
<dbReference type="PROSITE" id="PS50043">
    <property type="entry name" value="HTH_LUXR_2"/>
    <property type="match status" value="1"/>
</dbReference>
<dbReference type="SMART" id="SM00421">
    <property type="entry name" value="HTH_LUXR"/>
    <property type="match status" value="1"/>
</dbReference>
<evidence type="ECO:0000256" key="4">
    <source>
        <dbReference type="ARBA" id="ARBA00023163"/>
    </source>
</evidence>
<reference evidence="9" key="1">
    <citation type="journal article" date="2019" name="Int. J. Syst. Evol. Microbiol.">
        <title>The Global Catalogue of Microorganisms (GCM) 10K type strain sequencing project: providing services to taxonomists for standard genome sequencing and annotation.</title>
        <authorList>
            <consortium name="The Broad Institute Genomics Platform"/>
            <consortium name="The Broad Institute Genome Sequencing Center for Infectious Disease"/>
            <person name="Wu L."/>
            <person name="Ma J."/>
        </authorList>
    </citation>
    <scope>NUCLEOTIDE SEQUENCE [LARGE SCALE GENOMIC DNA]</scope>
    <source>
        <strain evidence="9">JCM 12393</strain>
    </source>
</reference>
<keyword evidence="4" id="KW-0804">Transcription</keyword>
<dbReference type="CDD" id="cd06170">
    <property type="entry name" value="LuxR_C_like"/>
    <property type="match status" value="1"/>
</dbReference>
<dbReference type="PROSITE" id="PS50110">
    <property type="entry name" value="RESPONSE_REGULATORY"/>
    <property type="match status" value="1"/>
</dbReference>
<evidence type="ECO:0000259" key="6">
    <source>
        <dbReference type="PROSITE" id="PS50043"/>
    </source>
</evidence>
<accession>A0ABP4IYB6</accession>
<dbReference type="PANTHER" id="PTHR43214">
    <property type="entry name" value="TWO-COMPONENT RESPONSE REGULATOR"/>
    <property type="match status" value="1"/>
</dbReference>
<feature type="modified residue" description="4-aspartylphosphate" evidence="5">
    <location>
        <position position="60"/>
    </location>
</feature>
<evidence type="ECO:0000256" key="5">
    <source>
        <dbReference type="PROSITE-ProRule" id="PRU00169"/>
    </source>
</evidence>
<dbReference type="PRINTS" id="PR00038">
    <property type="entry name" value="HTHLUXR"/>
</dbReference>
<dbReference type="Pfam" id="PF00072">
    <property type="entry name" value="Response_reg"/>
    <property type="match status" value="1"/>
</dbReference>
<keyword evidence="1 5" id="KW-0597">Phosphoprotein</keyword>
<evidence type="ECO:0000313" key="8">
    <source>
        <dbReference type="EMBL" id="GAA1400137.1"/>
    </source>
</evidence>
<proteinExistence type="predicted"/>
<dbReference type="Proteomes" id="UP001499863">
    <property type="component" value="Unassembled WGS sequence"/>
</dbReference>
<evidence type="ECO:0000313" key="9">
    <source>
        <dbReference type="Proteomes" id="UP001499863"/>
    </source>
</evidence>
<keyword evidence="3" id="KW-0238">DNA-binding</keyword>
<dbReference type="InterPro" id="IPR039420">
    <property type="entry name" value="WalR-like"/>
</dbReference>
<name>A0ABP4IYB6_9ACTN</name>
<evidence type="ECO:0000256" key="1">
    <source>
        <dbReference type="ARBA" id="ARBA00022553"/>
    </source>
</evidence>
<sequence>MRDPLRDPLRVVLAEDLFLLRDGLIRTLQDHGCEVVAAVDNGPALLRALREREPDVAVVDIRLPPGFTDEGLRAALEARRSRPALPVLVLSQYVDQLYAQELLADGDGAIGYLLKDRVTHTDQFVDAVRTVAGGGTVMDPQVIAKLLARGDARGTTAELTPREHEVLRLMAEGRSNAAITHTLHIGESAVAKHTASIFAKLRIEASADDNRRVLAVLAYLKR</sequence>
<gene>
    <name evidence="8" type="ORF">GCM10009639_40740</name>
</gene>
<dbReference type="EMBL" id="BAAAKJ010000224">
    <property type="protein sequence ID" value="GAA1400137.1"/>
    <property type="molecule type" value="Genomic_DNA"/>
</dbReference>
<dbReference type="InterPro" id="IPR016032">
    <property type="entry name" value="Sig_transdc_resp-reg_C-effctor"/>
</dbReference>
<dbReference type="Pfam" id="PF00196">
    <property type="entry name" value="GerE"/>
    <property type="match status" value="1"/>
</dbReference>
<keyword evidence="2" id="KW-0805">Transcription regulation</keyword>
<dbReference type="CDD" id="cd17535">
    <property type="entry name" value="REC_NarL-like"/>
    <property type="match status" value="1"/>
</dbReference>
<dbReference type="InterPro" id="IPR000792">
    <property type="entry name" value="Tscrpt_reg_LuxR_C"/>
</dbReference>
<evidence type="ECO:0000256" key="2">
    <source>
        <dbReference type="ARBA" id="ARBA00023015"/>
    </source>
</evidence>
<organism evidence="8 9">
    <name type="scientific">Kitasatospora putterlickiae</name>
    <dbReference type="NCBI Taxonomy" id="221725"/>
    <lineage>
        <taxon>Bacteria</taxon>
        <taxon>Bacillati</taxon>
        <taxon>Actinomycetota</taxon>
        <taxon>Actinomycetes</taxon>
        <taxon>Kitasatosporales</taxon>
        <taxon>Streptomycetaceae</taxon>
        <taxon>Kitasatospora</taxon>
    </lineage>
</organism>
<dbReference type="InterPro" id="IPR058245">
    <property type="entry name" value="NreC/VraR/RcsB-like_REC"/>
</dbReference>
<evidence type="ECO:0000256" key="3">
    <source>
        <dbReference type="ARBA" id="ARBA00023125"/>
    </source>
</evidence>
<dbReference type="InterPro" id="IPR001789">
    <property type="entry name" value="Sig_transdc_resp-reg_receiver"/>
</dbReference>
<dbReference type="PANTHER" id="PTHR43214:SF24">
    <property type="entry name" value="TRANSCRIPTIONAL REGULATORY PROTEIN NARL-RELATED"/>
    <property type="match status" value="1"/>
</dbReference>
<comment type="caution">
    <text evidence="8">The sequence shown here is derived from an EMBL/GenBank/DDBJ whole genome shotgun (WGS) entry which is preliminary data.</text>
</comment>
<feature type="domain" description="HTH luxR-type" evidence="6">
    <location>
        <begin position="152"/>
        <end position="222"/>
    </location>
</feature>
<dbReference type="SUPFAM" id="SSF52172">
    <property type="entry name" value="CheY-like"/>
    <property type="match status" value="1"/>
</dbReference>
<dbReference type="InterPro" id="IPR011006">
    <property type="entry name" value="CheY-like_superfamily"/>
</dbReference>
<dbReference type="Gene3D" id="3.40.50.2300">
    <property type="match status" value="1"/>
</dbReference>
<dbReference type="SUPFAM" id="SSF46894">
    <property type="entry name" value="C-terminal effector domain of the bipartite response regulators"/>
    <property type="match status" value="1"/>
</dbReference>
<evidence type="ECO:0000259" key="7">
    <source>
        <dbReference type="PROSITE" id="PS50110"/>
    </source>
</evidence>
<dbReference type="SMART" id="SM00448">
    <property type="entry name" value="REC"/>
    <property type="match status" value="1"/>
</dbReference>
<protein>
    <submittedName>
        <fullName evidence="8">Response regulator</fullName>
    </submittedName>
</protein>
<keyword evidence="9" id="KW-1185">Reference proteome</keyword>